<feature type="chain" id="PRO_5021009592" evidence="1">
    <location>
        <begin position="31"/>
        <end position="184"/>
    </location>
</feature>
<reference evidence="2 3" key="1">
    <citation type="submission" date="2019-03" db="EMBL/GenBank/DDBJ databases">
        <title>Efficiently degradation of phenoxyalkanoic acid herbicides by Cupriavidus oxalaticus strain X32.</title>
        <authorList>
            <person name="Sheng X."/>
        </authorList>
    </citation>
    <scope>NUCLEOTIDE SEQUENCE [LARGE SCALE GENOMIC DNA]</scope>
    <source>
        <strain evidence="2 3">X32</strain>
        <plasmid evidence="2 3">unnamed1</plasmid>
    </source>
</reference>
<evidence type="ECO:0000256" key="1">
    <source>
        <dbReference type="SAM" id="SignalP"/>
    </source>
</evidence>
<keyword evidence="2" id="KW-0614">Plasmid</keyword>
<dbReference type="CDD" id="cd06151">
    <property type="entry name" value="YjgF_YER057c_UK114_like_3"/>
    <property type="match status" value="1"/>
</dbReference>
<dbReference type="Gene3D" id="3.30.1330.40">
    <property type="entry name" value="RutC-like"/>
    <property type="match status" value="1"/>
</dbReference>
<dbReference type="PANTHER" id="PTHR11803:SF59">
    <property type="entry name" value="ENDORIBONUCLEASE"/>
    <property type="match status" value="1"/>
</dbReference>
<feature type="signal peptide" evidence="1">
    <location>
        <begin position="1"/>
        <end position="30"/>
    </location>
</feature>
<evidence type="ECO:0000313" key="2">
    <source>
        <dbReference type="EMBL" id="QBY55059.1"/>
    </source>
</evidence>
<keyword evidence="1" id="KW-0732">Signal</keyword>
<dbReference type="KEGG" id="cox:E0W60_28320"/>
<dbReference type="AlphaFoldDB" id="A0A4P7LJZ5"/>
<proteinExistence type="predicted"/>
<sequence>MRTARLLSCSSIAALATLVVPALCIANANAAEQIVRHRNPAHMTEPWAREFAEVIEIPANAQLLVLSGVGPTVANASAPPDTAASYGDTATQTRSVLGQIERILQDRGYRMGDIVSMQALIVADPATGKPDFTGFSSAYKQYFGTDKQPNVPVRTRAEVLRLVPPGWLVEVTVMASRVPSRRAR</sequence>
<dbReference type="GO" id="GO:0005829">
    <property type="term" value="C:cytosol"/>
    <property type="evidence" value="ECO:0007669"/>
    <property type="project" value="TreeGrafter"/>
</dbReference>
<organism evidence="2 3">
    <name type="scientific">Cupriavidus oxalaticus</name>
    <dbReference type="NCBI Taxonomy" id="96344"/>
    <lineage>
        <taxon>Bacteria</taxon>
        <taxon>Pseudomonadati</taxon>
        <taxon>Pseudomonadota</taxon>
        <taxon>Betaproteobacteria</taxon>
        <taxon>Burkholderiales</taxon>
        <taxon>Burkholderiaceae</taxon>
        <taxon>Cupriavidus</taxon>
    </lineage>
</organism>
<dbReference type="InterPro" id="IPR006175">
    <property type="entry name" value="YjgF/YER057c/UK114"/>
</dbReference>
<geneLocation type="plasmid" evidence="2">
    <name>unnamed1</name>
</geneLocation>
<dbReference type="Pfam" id="PF01042">
    <property type="entry name" value="Ribonuc_L-PSP"/>
    <property type="match status" value="1"/>
</dbReference>
<dbReference type="SUPFAM" id="SSF55298">
    <property type="entry name" value="YjgF-like"/>
    <property type="match status" value="1"/>
</dbReference>
<dbReference type="Proteomes" id="UP000295294">
    <property type="component" value="Plasmid unnamed1"/>
</dbReference>
<dbReference type="InterPro" id="IPR035959">
    <property type="entry name" value="RutC-like_sf"/>
</dbReference>
<protein>
    <submittedName>
        <fullName evidence="2">Translation initiation inhibitor</fullName>
    </submittedName>
</protein>
<dbReference type="RefSeq" id="WP_135706372.1">
    <property type="nucleotide sequence ID" value="NZ_CP038636.1"/>
</dbReference>
<dbReference type="GO" id="GO:0019239">
    <property type="term" value="F:deaminase activity"/>
    <property type="evidence" value="ECO:0007669"/>
    <property type="project" value="TreeGrafter"/>
</dbReference>
<gene>
    <name evidence="2" type="ORF">E0W60_28320</name>
</gene>
<dbReference type="EMBL" id="CP038636">
    <property type="protein sequence ID" value="QBY55059.1"/>
    <property type="molecule type" value="Genomic_DNA"/>
</dbReference>
<accession>A0A4P7LJZ5</accession>
<evidence type="ECO:0000313" key="3">
    <source>
        <dbReference type="Proteomes" id="UP000295294"/>
    </source>
</evidence>
<dbReference type="OrthoDB" id="9803101at2"/>
<name>A0A4P7LJZ5_9BURK</name>
<dbReference type="PANTHER" id="PTHR11803">
    <property type="entry name" value="2-IMINOBUTANOATE/2-IMINOPROPANOATE DEAMINASE RIDA"/>
    <property type="match status" value="1"/>
</dbReference>